<protein>
    <submittedName>
        <fullName evidence="1">Uncharacterized protein</fullName>
    </submittedName>
</protein>
<evidence type="ECO:0000313" key="2">
    <source>
        <dbReference type="Proteomes" id="UP000594364"/>
    </source>
</evidence>
<organism evidence="1 2">
    <name type="scientific">Epichloe festucae (strain Fl1)</name>
    <dbReference type="NCBI Taxonomy" id="877507"/>
    <lineage>
        <taxon>Eukaryota</taxon>
        <taxon>Fungi</taxon>
        <taxon>Dikarya</taxon>
        <taxon>Ascomycota</taxon>
        <taxon>Pezizomycotina</taxon>
        <taxon>Sordariomycetes</taxon>
        <taxon>Hypocreomycetidae</taxon>
        <taxon>Hypocreales</taxon>
        <taxon>Clavicipitaceae</taxon>
        <taxon>Epichloe</taxon>
    </lineage>
</organism>
<keyword evidence="2" id="KW-1185">Reference proteome</keyword>
<accession>A0A7S9KTD9</accession>
<evidence type="ECO:0000313" key="1">
    <source>
        <dbReference type="EMBL" id="QPH02081.1"/>
    </source>
</evidence>
<dbReference type="OrthoDB" id="4950583at2759"/>
<proteinExistence type="predicted"/>
<dbReference type="Proteomes" id="UP000594364">
    <property type="component" value="Chromosome 3"/>
</dbReference>
<name>A0A7S9KTD9_EPIFF</name>
<gene>
    <name evidence="1" type="ORF">C2857_006287</name>
</gene>
<sequence length="241" mass="26141">MNLTRLHDAAAHSDLLGLTDINTSFPGLTLICTRASTKMTFKTFKTLNLALVSLLSMGLAAFGQSIDFEASDVVKPGSTFSSWAADTPTWITSIDKAEVKTRDLEVRAPIYISPHTRRAFAVGFGSSIIDGAVWMFDMWIENLADAARFEGRTLFGSMNLQPTTITVPYLRTITISENQYRGAVTFQMTGFVGTALLVVEFVAEVFATSSATIIQSMISPPVATLAGASIPVTSWTFPEYS</sequence>
<reference evidence="1 2" key="1">
    <citation type="journal article" date="2018" name="PLoS Genet.">
        <title>Repeat elements organise 3D genome structure and mediate transcription in the filamentous fungus Epichloe festucae.</title>
        <authorList>
            <person name="Winter D.J."/>
            <person name="Ganley A.R.D."/>
            <person name="Young C.A."/>
            <person name="Liachko I."/>
            <person name="Schardl C.L."/>
            <person name="Dupont P.Y."/>
            <person name="Berry D."/>
            <person name="Ram A."/>
            <person name="Scott B."/>
            <person name="Cox M.P."/>
        </authorList>
    </citation>
    <scope>NUCLEOTIDE SEQUENCE [LARGE SCALE GENOMIC DNA]</scope>
    <source>
        <strain evidence="1 2">Fl1</strain>
    </source>
</reference>
<dbReference type="EMBL" id="CP031387">
    <property type="protein sequence ID" value="QPH02081.1"/>
    <property type="molecule type" value="Genomic_DNA"/>
</dbReference>
<dbReference type="AlphaFoldDB" id="A0A7S9KTD9"/>